<comment type="caution">
    <text evidence="1">The sequence shown here is derived from an EMBL/GenBank/DDBJ whole genome shotgun (WGS) entry which is preliminary data.</text>
</comment>
<protein>
    <submittedName>
        <fullName evidence="1">Uncharacterized protein</fullName>
    </submittedName>
</protein>
<dbReference type="EMBL" id="AMCI01001579">
    <property type="protein sequence ID" value="EJX05103.1"/>
    <property type="molecule type" value="Genomic_DNA"/>
</dbReference>
<proteinExistence type="predicted"/>
<sequence length="36" mass="4107">MLRFKKMPIWIRGTSLTVPMPTLTLTLDSVFLQISA</sequence>
<dbReference type="AlphaFoldDB" id="J9GRF4"/>
<reference evidence="1" key="1">
    <citation type="journal article" date="2012" name="PLoS ONE">
        <title>Gene sets for utilization of primary and secondary nutrition supplies in the distal gut of endangered iberian lynx.</title>
        <authorList>
            <person name="Alcaide M."/>
            <person name="Messina E."/>
            <person name="Richter M."/>
            <person name="Bargiela R."/>
            <person name="Peplies J."/>
            <person name="Huws S.A."/>
            <person name="Newbold C.J."/>
            <person name="Golyshin P.N."/>
            <person name="Simon M.A."/>
            <person name="Lopez G."/>
            <person name="Yakimov M.M."/>
            <person name="Ferrer M."/>
        </authorList>
    </citation>
    <scope>NUCLEOTIDE SEQUENCE</scope>
</reference>
<gene>
    <name evidence="1" type="ORF">EVA_06788</name>
</gene>
<name>J9GRF4_9ZZZZ</name>
<organism evidence="1">
    <name type="scientific">gut metagenome</name>
    <dbReference type="NCBI Taxonomy" id="749906"/>
    <lineage>
        <taxon>unclassified sequences</taxon>
        <taxon>metagenomes</taxon>
        <taxon>organismal metagenomes</taxon>
    </lineage>
</organism>
<accession>J9GRF4</accession>
<evidence type="ECO:0000313" key="1">
    <source>
        <dbReference type="EMBL" id="EJX05103.1"/>
    </source>
</evidence>